<evidence type="ECO:0000259" key="2">
    <source>
        <dbReference type="Pfam" id="PF02638"/>
    </source>
</evidence>
<dbReference type="EMBL" id="FNKH01000002">
    <property type="protein sequence ID" value="SDQ95945.1"/>
    <property type="molecule type" value="Genomic_DNA"/>
</dbReference>
<dbReference type="OrthoDB" id="9773203at2"/>
<sequence length="558" mass="62011">MTGSDLGSTFSRRQFNTAAALTVLGAAGLLGGSLSRAVTAAGPRPLEVSLAAAVPNRVYRITARERARVADAPKHEFRGFWLSSVVNIDWPSRSGLTAAVQQAELRGWLDLARSRNLNAVMLQVRPAGDVFWPSKVGEPWSRYLTGTQGRNPGYDPLPYAVSQAHARNLHLHAWFNPFRAGMTANLADLISWHPARKNPSWTFAYGGRRYYNPGIPAVRSFIIKVIAEVVAKYDVDGVHLDDYFYPYPVTGQSIPDSAAYNAYRLPGESLANFRRRSVNVFVRDLSARIAATKPRMLFGISPFGIWRNQSTDSRGSATSGFQSYDGIFADSRLWVKQGWLDYVVPQLYWHQGNPAADYNTLVNWWSAQVSGTSCKLYIGEAAYKVGDPAQGADWQDRRELYNHTAKCRATARVSGQVYFSAKSVRANKLGSITLVKDKYYKRVAMTPVMSHLGTQRPYTPVISSARWNGSGVELIWRGSNSGTLPRHYAIYRWEAKADSSAFIPSQAGALRRVHRRRGNPEKFLDTGAVRGRTYWYVLVGHSDLMVESAAASAIFIRA</sequence>
<evidence type="ECO:0000313" key="3">
    <source>
        <dbReference type="EMBL" id="SDQ95945.1"/>
    </source>
</evidence>
<evidence type="ECO:0000256" key="1">
    <source>
        <dbReference type="ARBA" id="ARBA00022729"/>
    </source>
</evidence>
<proteinExistence type="predicted"/>
<dbReference type="InterPro" id="IPR017853">
    <property type="entry name" value="GH"/>
</dbReference>
<dbReference type="Gene3D" id="3.20.20.80">
    <property type="entry name" value="Glycosidases"/>
    <property type="match status" value="1"/>
</dbReference>
<evidence type="ECO:0000313" key="4">
    <source>
        <dbReference type="Proteomes" id="UP000181917"/>
    </source>
</evidence>
<dbReference type="PANTHER" id="PTHR43405">
    <property type="entry name" value="GLYCOSYL HYDROLASE DIGH"/>
    <property type="match status" value="1"/>
</dbReference>
<dbReference type="RefSeq" id="WP_074701347.1">
    <property type="nucleotide sequence ID" value="NZ_CP018863.1"/>
</dbReference>
<dbReference type="PROSITE" id="PS51318">
    <property type="entry name" value="TAT"/>
    <property type="match status" value="1"/>
</dbReference>
<feature type="domain" description="Glycosyl hydrolase-like 10" evidence="2">
    <location>
        <begin position="76"/>
        <end position="394"/>
    </location>
</feature>
<keyword evidence="3" id="KW-0449">Lipoprotein</keyword>
<gene>
    <name evidence="3" type="ORF">SAMN04489742_3252</name>
</gene>
<keyword evidence="1" id="KW-0732">Signal</keyword>
<dbReference type="STRING" id="37928.SAMN04489742_3252"/>
<dbReference type="KEGG" id="acry:AC20117_01225"/>
<dbReference type="InterPro" id="IPR006311">
    <property type="entry name" value="TAT_signal"/>
</dbReference>
<dbReference type="Pfam" id="PF02638">
    <property type="entry name" value="GHL10"/>
    <property type="match status" value="1"/>
</dbReference>
<name>A0A1H1F4M9_9MICC</name>
<dbReference type="Proteomes" id="UP000181917">
    <property type="component" value="Unassembled WGS sequence"/>
</dbReference>
<dbReference type="InterPro" id="IPR052177">
    <property type="entry name" value="Divisome_Glycosyl_Hydrolase"/>
</dbReference>
<dbReference type="PANTHER" id="PTHR43405:SF1">
    <property type="entry name" value="GLYCOSYL HYDROLASE DIGH"/>
    <property type="match status" value="1"/>
</dbReference>
<accession>A0A1H1F4M9</accession>
<keyword evidence="4" id="KW-1185">Reference proteome</keyword>
<reference evidence="3 4" key="1">
    <citation type="submission" date="2016-10" db="EMBL/GenBank/DDBJ databases">
        <authorList>
            <person name="de Groot N.N."/>
        </authorList>
    </citation>
    <scope>NUCLEOTIDE SEQUENCE [LARGE SCALE GENOMIC DNA]</scope>
    <source>
        <strain evidence="3 4">DSM 20117</strain>
    </source>
</reference>
<organism evidence="3 4">
    <name type="scientific">Crystallibacter crystallopoietes</name>
    <dbReference type="NCBI Taxonomy" id="37928"/>
    <lineage>
        <taxon>Bacteria</taxon>
        <taxon>Bacillati</taxon>
        <taxon>Actinomycetota</taxon>
        <taxon>Actinomycetes</taxon>
        <taxon>Micrococcales</taxon>
        <taxon>Micrococcaceae</taxon>
        <taxon>Crystallibacter</taxon>
    </lineage>
</organism>
<dbReference type="InterPro" id="IPR003790">
    <property type="entry name" value="GHL10"/>
</dbReference>
<dbReference type="SUPFAM" id="SSF51445">
    <property type="entry name" value="(Trans)glycosidases"/>
    <property type="match status" value="1"/>
</dbReference>
<dbReference type="AlphaFoldDB" id="A0A1H1F4M9"/>
<protein>
    <submittedName>
        <fullName evidence="3">Uncharacterized lipoprotein YddW, UPF0748 family</fullName>
    </submittedName>
</protein>